<dbReference type="InterPro" id="IPR000719">
    <property type="entry name" value="Prot_kinase_dom"/>
</dbReference>
<dbReference type="Pfam" id="PF00069">
    <property type="entry name" value="Pkinase"/>
    <property type="match status" value="1"/>
</dbReference>
<dbReference type="InterPro" id="IPR011009">
    <property type="entry name" value="Kinase-like_dom_sf"/>
</dbReference>
<organism evidence="7 8">
    <name type="scientific">Urochloa decumbens</name>
    <dbReference type="NCBI Taxonomy" id="240449"/>
    <lineage>
        <taxon>Eukaryota</taxon>
        <taxon>Viridiplantae</taxon>
        <taxon>Streptophyta</taxon>
        <taxon>Embryophyta</taxon>
        <taxon>Tracheophyta</taxon>
        <taxon>Spermatophyta</taxon>
        <taxon>Magnoliopsida</taxon>
        <taxon>Liliopsida</taxon>
        <taxon>Poales</taxon>
        <taxon>Poaceae</taxon>
        <taxon>PACMAD clade</taxon>
        <taxon>Panicoideae</taxon>
        <taxon>Panicodae</taxon>
        <taxon>Paniceae</taxon>
        <taxon>Melinidinae</taxon>
        <taxon>Urochloa</taxon>
    </lineage>
</organism>
<evidence type="ECO:0000256" key="1">
    <source>
        <dbReference type="ARBA" id="ARBA00022741"/>
    </source>
</evidence>
<dbReference type="AlphaFoldDB" id="A0ABC9FTE2"/>
<keyword evidence="2" id="KW-0067">ATP-binding</keyword>
<dbReference type="PROSITE" id="PS00108">
    <property type="entry name" value="PROTEIN_KINASE_ST"/>
    <property type="match status" value="1"/>
</dbReference>
<evidence type="ECO:0000256" key="2">
    <source>
        <dbReference type="ARBA" id="ARBA00022840"/>
    </source>
</evidence>
<name>A0ABC9FTE2_9POAL</name>
<reference evidence="7" key="1">
    <citation type="submission" date="2024-10" db="EMBL/GenBank/DDBJ databases">
        <authorList>
            <person name="Ryan C."/>
        </authorList>
    </citation>
    <scope>NUCLEOTIDE SEQUENCE [LARGE SCALE GENOMIC DNA]</scope>
</reference>
<dbReference type="EMBL" id="OZ075117">
    <property type="protein sequence ID" value="CAL5081021.1"/>
    <property type="molecule type" value="Genomic_DNA"/>
</dbReference>
<gene>
    <name evidence="7" type="ORF">URODEC1_LOCUS108392</name>
</gene>
<protein>
    <recommendedName>
        <fullName evidence="6">Protein kinase domain-containing protein</fullName>
    </recommendedName>
</protein>
<keyword evidence="4" id="KW-0812">Transmembrane</keyword>
<feature type="compositionally biased region" description="Basic and acidic residues" evidence="3">
    <location>
        <begin position="107"/>
        <end position="117"/>
    </location>
</feature>
<feature type="region of interest" description="Disordered" evidence="3">
    <location>
        <begin position="616"/>
        <end position="642"/>
    </location>
</feature>
<dbReference type="PROSITE" id="PS50011">
    <property type="entry name" value="PROTEIN_KINASE_DOM"/>
    <property type="match status" value="1"/>
</dbReference>
<dbReference type="SUPFAM" id="SSF56112">
    <property type="entry name" value="Protein kinase-like (PK-like)"/>
    <property type="match status" value="1"/>
</dbReference>
<feature type="compositionally biased region" description="Polar residues" evidence="3">
    <location>
        <begin position="622"/>
        <end position="642"/>
    </location>
</feature>
<evidence type="ECO:0000256" key="4">
    <source>
        <dbReference type="SAM" id="Phobius"/>
    </source>
</evidence>
<dbReference type="SMART" id="SM00220">
    <property type="entry name" value="S_TKc"/>
    <property type="match status" value="1"/>
</dbReference>
<keyword evidence="4" id="KW-0472">Membrane</keyword>
<evidence type="ECO:0000313" key="8">
    <source>
        <dbReference type="Proteomes" id="UP001497457"/>
    </source>
</evidence>
<feature type="region of interest" description="Disordered" evidence="3">
    <location>
        <begin position="99"/>
        <end position="120"/>
    </location>
</feature>
<feature type="chain" id="PRO_5044842092" description="Protein kinase domain-containing protein" evidence="5">
    <location>
        <begin position="23"/>
        <end position="642"/>
    </location>
</feature>
<evidence type="ECO:0000313" key="7">
    <source>
        <dbReference type="EMBL" id="CAL5081021.1"/>
    </source>
</evidence>
<keyword evidence="8" id="KW-1185">Reference proteome</keyword>
<proteinExistence type="predicted"/>
<dbReference type="Gene3D" id="3.30.200.20">
    <property type="entry name" value="Phosphorylase Kinase, domain 1"/>
    <property type="match status" value="1"/>
</dbReference>
<dbReference type="InterPro" id="IPR008271">
    <property type="entry name" value="Ser/Thr_kinase_AS"/>
</dbReference>
<sequence length="642" mass="70752">MPPQATSTTVLIIPLILNTLSAAPPQQQTWAPMANANSPVIVHQIAHQQHHDLNTNPSAESPSWLPPMDVCSGHFGIANTTDSSVLLLLLVSLPSQQDKKPAHHRCGRNDTKVRNRTDPWTSLPLEPGIYGMPQASEKPVCSSNPFGLNISLDVGSFSLSNSSFLPMHPMIKIDDRQISDRPVGAPALFGFVLCSLDGNSSFIPSIFQDGRSYTRQAPSRYRESPSAAQPGNLLGAHGKSTIRKKHLSSAARVAFGLALLLVLCFIAGLLYWCTRVRVRMSLEDERPNRAADLFPSGPRRYSYRELAAVTSGFSDERKIGRGGFGPVYRGCLRDQGCLVAIKVLQGSSLQEQGRREFKAEVKVMTRLRHRNIVLLLGWSDGQGGLMLVYEFVPNGSLDKSLYHPQRLLSWTDRYRIALGVGSAILYLHTECEQCVLHGDIKPANILLDHSFNAKLGDFGLARLVEHDTDSYTTQVVAGTPGYMDPEFVNCQRPCAESDIFSFGVVLLEIACGRRPTTRSNGTPVLLNWVRDMYSKNSILAVADRRLDGEFDDQQMRRLLVAGLWCAHHDQSQRPSIPQAMDLLRREDAELPLLVDVVVDSQDAVRSLEEIAYGVLSAEDSAPENSSTETAYHTSTDSSSLLE</sequence>
<evidence type="ECO:0000256" key="3">
    <source>
        <dbReference type="SAM" id="MobiDB-lite"/>
    </source>
</evidence>
<accession>A0ABC9FTE2</accession>
<dbReference type="InterPro" id="IPR050528">
    <property type="entry name" value="L-type_Lectin-RKs"/>
</dbReference>
<keyword evidence="4" id="KW-1133">Transmembrane helix</keyword>
<dbReference type="FunFam" id="1.10.510.10:FF:000522">
    <property type="entry name" value="L-type lectin-domain containing receptor kinase IX.1"/>
    <property type="match status" value="1"/>
</dbReference>
<feature type="domain" description="Protein kinase" evidence="6">
    <location>
        <begin position="313"/>
        <end position="593"/>
    </location>
</feature>
<feature type="signal peptide" evidence="5">
    <location>
        <begin position="1"/>
        <end position="22"/>
    </location>
</feature>
<dbReference type="GO" id="GO:0005524">
    <property type="term" value="F:ATP binding"/>
    <property type="evidence" value="ECO:0007669"/>
    <property type="project" value="UniProtKB-KW"/>
</dbReference>
<keyword evidence="1" id="KW-0547">Nucleotide-binding</keyword>
<dbReference type="PANTHER" id="PTHR27007">
    <property type="match status" value="1"/>
</dbReference>
<evidence type="ECO:0000259" key="6">
    <source>
        <dbReference type="PROSITE" id="PS50011"/>
    </source>
</evidence>
<keyword evidence="5" id="KW-0732">Signal</keyword>
<dbReference type="Proteomes" id="UP001497457">
    <property type="component" value="Chromosome 7b"/>
</dbReference>
<dbReference type="Gene3D" id="1.10.510.10">
    <property type="entry name" value="Transferase(Phosphotransferase) domain 1"/>
    <property type="match status" value="1"/>
</dbReference>
<feature type="transmembrane region" description="Helical" evidence="4">
    <location>
        <begin position="253"/>
        <end position="273"/>
    </location>
</feature>
<evidence type="ECO:0000256" key="5">
    <source>
        <dbReference type="SAM" id="SignalP"/>
    </source>
</evidence>